<dbReference type="EMBL" id="CP039354">
    <property type="protein sequence ID" value="QCE12075.1"/>
    <property type="molecule type" value="Genomic_DNA"/>
</dbReference>
<dbReference type="Proteomes" id="UP000501690">
    <property type="component" value="Linkage Group LG10"/>
</dbReference>
<dbReference type="InterPro" id="IPR006527">
    <property type="entry name" value="F-box-assoc_dom_typ1"/>
</dbReference>
<gene>
    <name evidence="2" type="ORF">DEO72_LG10g3315</name>
    <name evidence="3" type="ORF">DEO72_LG10g3316</name>
</gene>
<dbReference type="SUPFAM" id="SSF81383">
    <property type="entry name" value="F-box domain"/>
    <property type="match status" value="1"/>
</dbReference>
<dbReference type="EMBL" id="CP039354">
    <property type="protein sequence ID" value="QCE12076.1"/>
    <property type="molecule type" value="Genomic_DNA"/>
</dbReference>
<dbReference type="Pfam" id="PF07734">
    <property type="entry name" value="FBA_1"/>
    <property type="match status" value="1"/>
</dbReference>
<dbReference type="InterPro" id="IPR050796">
    <property type="entry name" value="SCF_F-box_component"/>
</dbReference>
<name>A0A4D6NIX0_VIGUN</name>
<organism evidence="2 4">
    <name type="scientific">Vigna unguiculata</name>
    <name type="common">Cowpea</name>
    <dbReference type="NCBI Taxonomy" id="3917"/>
    <lineage>
        <taxon>Eukaryota</taxon>
        <taxon>Viridiplantae</taxon>
        <taxon>Streptophyta</taxon>
        <taxon>Embryophyta</taxon>
        <taxon>Tracheophyta</taxon>
        <taxon>Spermatophyta</taxon>
        <taxon>Magnoliopsida</taxon>
        <taxon>eudicotyledons</taxon>
        <taxon>Gunneridae</taxon>
        <taxon>Pentapetalae</taxon>
        <taxon>rosids</taxon>
        <taxon>fabids</taxon>
        <taxon>Fabales</taxon>
        <taxon>Fabaceae</taxon>
        <taxon>Papilionoideae</taxon>
        <taxon>50 kb inversion clade</taxon>
        <taxon>NPAAA clade</taxon>
        <taxon>indigoferoid/millettioid clade</taxon>
        <taxon>Phaseoleae</taxon>
        <taxon>Vigna</taxon>
    </lineage>
</organism>
<evidence type="ECO:0000259" key="1">
    <source>
        <dbReference type="SMART" id="SM00256"/>
    </source>
</evidence>
<dbReference type="PANTHER" id="PTHR31672">
    <property type="entry name" value="BNACNNG10540D PROTEIN"/>
    <property type="match status" value="1"/>
</dbReference>
<dbReference type="SMART" id="SM00256">
    <property type="entry name" value="FBOX"/>
    <property type="match status" value="1"/>
</dbReference>
<protein>
    <recommendedName>
        <fullName evidence="1">F-box domain-containing protein</fullName>
    </recommendedName>
</protein>
<dbReference type="Pfam" id="PF00646">
    <property type="entry name" value="F-box"/>
    <property type="match status" value="1"/>
</dbReference>
<sequence length="428" mass="49330">MLCEDALLEILSRLPVKSLKRFMCVSKYFQSIILDARFLRMHLENSRKRTHFLLSYLSEGKTSGFLIPLPISSLLEDSTPLFNADIINGSKPQREMYKVIGSCNGLVCLTKWNRMLPDILYLWNPATKALIQNPYPPHSEQLSLKLHEKENVVMVGFGYDNSRHSYKVVAIFGHMMDFEGDNHPFRSVICNLNDKIGWKDIQDFPVDPTAMKGNGIYLNNTLNWLGSPYCNIYDEDGSYILFDEVVIVSLDLETEIYKQILLPSKLNGVSVGDFCFRVGKLHCNEAPLIGVLSGCLSLFLHNRKKKRLSIWQMKEFGNQQSWTLLLNVSLRDLGFNTIRSPTNFGYDYYLWTLENQHFSCSYSNFLPLCLIENDRDIVIIHGSFQGCVKQTIVYNLRDKTMTSKKMVHNLRWIYPLDYVESLVSPLLD</sequence>
<evidence type="ECO:0000313" key="4">
    <source>
        <dbReference type="Proteomes" id="UP000501690"/>
    </source>
</evidence>
<dbReference type="InterPro" id="IPR017451">
    <property type="entry name" value="F-box-assoc_interact_dom"/>
</dbReference>
<evidence type="ECO:0000313" key="2">
    <source>
        <dbReference type="EMBL" id="QCE12075.1"/>
    </source>
</evidence>
<proteinExistence type="predicted"/>
<reference evidence="2 4" key="1">
    <citation type="submission" date="2019-04" db="EMBL/GenBank/DDBJ databases">
        <title>An improved genome assembly and genetic linkage map for asparagus bean, Vigna unguiculata ssp. sesquipedialis.</title>
        <authorList>
            <person name="Xia Q."/>
            <person name="Zhang R."/>
            <person name="Dong Y."/>
        </authorList>
    </citation>
    <scope>NUCLEOTIDE SEQUENCE [LARGE SCALE GENOMIC DNA]</scope>
    <source>
        <tissue evidence="2">Leaf</tissue>
    </source>
</reference>
<keyword evidence="4" id="KW-1185">Reference proteome</keyword>
<dbReference type="PANTHER" id="PTHR31672:SF13">
    <property type="entry name" value="F-BOX PROTEIN CPR30-LIKE"/>
    <property type="match status" value="1"/>
</dbReference>
<evidence type="ECO:0000313" key="3">
    <source>
        <dbReference type="EMBL" id="QCE12076.1"/>
    </source>
</evidence>
<dbReference type="InterPro" id="IPR036047">
    <property type="entry name" value="F-box-like_dom_sf"/>
</dbReference>
<dbReference type="NCBIfam" id="TIGR01640">
    <property type="entry name" value="F_box_assoc_1"/>
    <property type="match status" value="1"/>
</dbReference>
<dbReference type="InterPro" id="IPR001810">
    <property type="entry name" value="F-box_dom"/>
</dbReference>
<feature type="domain" description="F-box" evidence="1">
    <location>
        <begin position="2"/>
        <end position="41"/>
    </location>
</feature>
<dbReference type="Gene3D" id="1.20.1280.50">
    <property type="match status" value="1"/>
</dbReference>
<accession>A0A4D6NIX0</accession>
<dbReference type="AlphaFoldDB" id="A0A4D6NIX0"/>